<dbReference type="GO" id="GO:0004174">
    <property type="term" value="F:electron-transferring-flavoprotein dehydrogenase activity"/>
    <property type="evidence" value="ECO:0007669"/>
    <property type="project" value="TreeGrafter"/>
</dbReference>
<name>A0AA39GDQ9_SARSR</name>
<feature type="domain" description="FAD/NAD(P)-binding" evidence="1">
    <location>
        <begin position="63"/>
        <end position="358"/>
    </location>
</feature>
<reference evidence="2" key="1">
    <citation type="submission" date="2022-10" db="EMBL/GenBank/DDBJ databases">
        <title>Determination and structural analysis of whole genome sequence of Sarocladium strictum F4-1.</title>
        <authorList>
            <person name="Hu L."/>
            <person name="Jiang Y."/>
        </authorList>
    </citation>
    <scope>NUCLEOTIDE SEQUENCE</scope>
    <source>
        <strain evidence="2">F4-1</strain>
    </source>
</reference>
<accession>A0AA39GDQ9</accession>
<dbReference type="PANTHER" id="PTHR43735">
    <property type="entry name" value="APOPTOSIS-INDUCING FACTOR 1"/>
    <property type="match status" value="1"/>
</dbReference>
<dbReference type="EMBL" id="JAPDFR010000007">
    <property type="protein sequence ID" value="KAK0385296.1"/>
    <property type="molecule type" value="Genomic_DNA"/>
</dbReference>
<dbReference type="PRINTS" id="PR00368">
    <property type="entry name" value="FADPNR"/>
</dbReference>
<dbReference type="GO" id="GO:0050660">
    <property type="term" value="F:flavin adenine dinucleotide binding"/>
    <property type="evidence" value="ECO:0007669"/>
    <property type="project" value="TreeGrafter"/>
</dbReference>
<dbReference type="Proteomes" id="UP001175261">
    <property type="component" value="Unassembled WGS sequence"/>
</dbReference>
<dbReference type="GO" id="GO:0005737">
    <property type="term" value="C:cytoplasm"/>
    <property type="evidence" value="ECO:0007669"/>
    <property type="project" value="TreeGrafter"/>
</dbReference>
<evidence type="ECO:0000313" key="3">
    <source>
        <dbReference type="Proteomes" id="UP001175261"/>
    </source>
</evidence>
<dbReference type="Pfam" id="PF07992">
    <property type="entry name" value="Pyr_redox_2"/>
    <property type="match status" value="1"/>
</dbReference>
<dbReference type="InterPro" id="IPR036188">
    <property type="entry name" value="FAD/NAD-bd_sf"/>
</dbReference>
<proteinExistence type="predicted"/>
<comment type="caution">
    <text evidence="2">The sequence shown here is derived from an EMBL/GenBank/DDBJ whole genome shotgun (WGS) entry which is preliminary data.</text>
</comment>
<dbReference type="SUPFAM" id="SSF51905">
    <property type="entry name" value="FAD/NAD(P)-binding domain"/>
    <property type="match status" value="1"/>
</dbReference>
<gene>
    <name evidence="2" type="ORF">NLU13_7772</name>
</gene>
<keyword evidence="3" id="KW-1185">Reference proteome</keyword>
<dbReference type="InterPro" id="IPR023753">
    <property type="entry name" value="FAD/NAD-binding_dom"/>
</dbReference>
<dbReference type="Gene3D" id="3.50.50.100">
    <property type="match status" value="1"/>
</dbReference>
<dbReference type="PANTHER" id="PTHR43735:SF5">
    <property type="entry name" value="FAD_NAD(P)-BINDING DOMAIN-CONTAINING PROTEIN"/>
    <property type="match status" value="1"/>
</dbReference>
<dbReference type="AlphaFoldDB" id="A0AA39GDQ9"/>
<organism evidence="2 3">
    <name type="scientific">Sarocladium strictum</name>
    <name type="common">Black bundle disease fungus</name>
    <name type="synonym">Acremonium strictum</name>
    <dbReference type="NCBI Taxonomy" id="5046"/>
    <lineage>
        <taxon>Eukaryota</taxon>
        <taxon>Fungi</taxon>
        <taxon>Dikarya</taxon>
        <taxon>Ascomycota</taxon>
        <taxon>Pezizomycotina</taxon>
        <taxon>Sordariomycetes</taxon>
        <taxon>Hypocreomycetidae</taxon>
        <taxon>Hypocreales</taxon>
        <taxon>Sarocladiaceae</taxon>
        <taxon>Sarocladium</taxon>
    </lineage>
</organism>
<dbReference type="PRINTS" id="PR00469">
    <property type="entry name" value="PNDRDTASEII"/>
</dbReference>
<evidence type="ECO:0000259" key="1">
    <source>
        <dbReference type="Pfam" id="PF07992"/>
    </source>
</evidence>
<protein>
    <recommendedName>
        <fullName evidence="1">FAD/NAD(P)-binding domain-containing protein</fullName>
    </recommendedName>
</protein>
<sequence length="443" mass="48232">MGSRVASAVLYLKLVVYSLGLLLDNFKRSRAARKVALEDAKRADSSSSSSSSKDPSASTETRNIVIVGASFAGYHAARIIASSIPVDGSWNIVIVEPNQHYQFTWTLPRFCVIQGHEDKTFIPYGPYLPERARHIVRWVHHHASRIGKTSVTIRETNEEIPYDYLVIATGSGLGLQLPSRVGAQDKKKGSELLRQMQQSIKEAGRLVVIGGGAAGVELAADAKELYPDKSVTLVHSRNAVMHRFGPDLQAEALKGLRDLGVEVMLEERAVQSEDEPGVLTLRSGKKLEFDFCVNCGGQSPSSQLLQELAPAAIAESGHIRVRPTLQIDDPSLPNIYACGDVAQTGVRNPNARAAMKQAQYVADNVVLAVQGREPSKLYTPSWADGVIKLTLGLSRSVTHFSKGKTELLMHAKEKDETLMIAQVWTHMGATPYEDVDGVGKETA</sequence>
<evidence type="ECO:0000313" key="2">
    <source>
        <dbReference type="EMBL" id="KAK0385296.1"/>
    </source>
</evidence>